<organism evidence="2">
    <name type="scientific">marine sediment metagenome</name>
    <dbReference type="NCBI Taxonomy" id="412755"/>
    <lineage>
        <taxon>unclassified sequences</taxon>
        <taxon>metagenomes</taxon>
        <taxon>ecological metagenomes</taxon>
    </lineage>
</organism>
<sequence length="127" mass="14325">MLVFILEDDPVRMEKFIRELSCDEIHHVETVDAGKELLLKNKYDLLLLDHDLGGEQMVDSWKQNTGYQLAKFIPKTQNKDTPCITHTCNPAGADNILSVLPHAIKVPFPSLNIAAIGEFVEQHKQGM</sequence>
<dbReference type="InterPro" id="IPR011006">
    <property type="entry name" value="CheY-like_superfamily"/>
</dbReference>
<comment type="caution">
    <text evidence="2">The sequence shown here is derived from an EMBL/GenBank/DDBJ whole genome shotgun (WGS) entry which is preliminary data.</text>
</comment>
<name>A0A0F9XI92_9ZZZZ</name>
<reference evidence="2" key="1">
    <citation type="journal article" date="2015" name="Nature">
        <title>Complex archaea that bridge the gap between prokaryotes and eukaryotes.</title>
        <authorList>
            <person name="Spang A."/>
            <person name="Saw J.H."/>
            <person name="Jorgensen S.L."/>
            <person name="Zaremba-Niedzwiedzka K."/>
            <person name="Martijn J."/>
            <person name="Lind A.E."/>
            <person name="van Eijk R."/>
            <person name="Schleper C."/>
            <person name="Guy L."/>
            <person name="Ettema T.J."/>
        </authorList>
    </citation>
    <scope>NUCLEOTIDE SEQUENCE</scope>
</reference>
<proteinExistence type="predicted"/>
<evidence type="ECO:0000259" key="1">
    <source>
        <dbReference type="Pfam" id="PF20274"/>
    </source>
</evidence>
<evidence type="ECO:0000313" key="2">
    <source>
        <dbReference type="EMBL" id="KKN98896.1"/>
    </source>
</evidence>
<dbReference type="SUPFAM" id="SSF52172">
    <property type="entry name" value="CheY-like"/>
    <property type="match status" value="1"/>
</dbReference>
<dbReference type="Pfam" id="PF20274">
    <property type="entry name" value="cREC_REC"/>
    <property type="match status" value="1"/>
</dbReference>
<accession>A0A0F9XI92</accession>
<dbReference type="EMBL" id="LAZR01000049">
    <property type="protein sequence ID" value="KKN98896.1"/>
    <property type="molecule type" value="Genomic_DNA"/>
</dbReference>
<dbReference type="AlphaFoldDB" id="A0A0F9XI92"/>
<dbReference type="InterPro" id="IPR046909">
    <property type="entry name" value="cREC_REC"/>
</dbReference>
<dbReference type="Gene3D" id="3.40.50.2300">
    <property type="match status" value="1"/>
</dbReference>
<feature type="domain" description="Cyclic-phosphate processing Receiver" evidence="1">
    <location>
        <begin position="21"/>
        <end position="100"/>
    </location>
</feature>
<protein>
    <recommendedName>
        <fullName evidence="1">Cyclic-phosphate processing Receiver domain-containing protein</fullName>
    </recommendedName>
</protein>
<gene>
    <name evidence="2" type="ORF">LCGC14_0141370</name>
</gene>